<proteinExistence type="predicted"/>
<dbReference type="RefSeq" id="WP_211317235.1">
    <property type="nucleotide sequence ID" value="NZ_JACCEU010000005.1"/>
</dbReference>
<accession>A0A366HF55</accession>
<feature type="compositionally biased region" description="Polar residues" evidence="1">
    <location>
        <begin position="1"/>
        <end position="18"/>
    </location>
</feature>
<evidence type="ECO:0000256" key="1">
    <source>
        <dbReference type="SAM" id="MobiDB-lite"/>
    </source>
</evidence>
<keyword evidence="2" id="KW-0472">Membrane</keyword>
<comment type="caution">
    <text evidence="3">The sequence shown here is derived from an EMBL/GenBank/DDBJ whole genome shotgun (WGS) entry which is preliminary data.</text>
</comment>
<feature type="transmembrane region" description="Helical" evidence="2">
    <location>
        <begin position="30"/>
        <end position="52"/>
    </location>
</feature>
<dbReference type="AlphaFoldDB" id="A0A366HF55"/>
<feature type="transmembrane region" description="Helical" evidence="2">
    <location>
        <begin position="72"/>
        <end position="90"/>
    </location>
</feature>
<organism evidence="3 4">
    <name type="scientific">Eoetvoesiella caeni</name>
    <dbReference type="NCBI Taxonomy" id="645616"/>
    <lineage>
        <taxon>Bacteria</taxon>
        <taxon>Pseudomonadati</taxon>
        <taxon>Pseudomonadota</taxon>
        <taxon>Betaproteobacteria</taxon>
        <taxon>Burkholderiales</taxon>
        <taxon>Alcaligenaceae</taxon>
        <taxon>Eoetvoesiella</taxon>
    </lineage>
</organism>
<gene>
    <name evidence="3" type="ORF">DFR37_104110</name>
</gene>
<keyword evidence="2" id="KW-1133">Transmembrane helix</keyword>
<evidence type="ECO:0000313" key="3">
    <source>
        <dbReference type="EMBL" id="RBP40015.1"/>
    </source>
</evidence>
<evidence type="ECO:0000313" key="4">
    <source>
        <dbReference type="Proteomes" id="UP000253628"/>
    </source>
</evidence>
<feature type="region of interest" description="Disordered" evidence="1">
    <location>
        <begin position="1"/>
        <end position="23"/>
    </location>
</feature>
<protein>
    <submittedName>
        <fullName evidence="3">Uncharacterized protein</fullName>
    </submittedName>
</protein>
<dbReference type="Proteomes" id="UP000253628">
    <property type="component" value="Unassembled WGS sequence"/>
</dbReference>
<keyword evidence="2" id="KW-0812">Transmembrane</keyword>
<reference evidence="3 4" key="1">
    <citation type="submission" date="2018-06" db="EMBL/GenBank/DDBJ databases">
        <title>Genomic Encyclopedia of Type Strains, Phase IV (KMG-IV): sequencing the most valuable type-strain genomes for metagenomic binning, comparative biology and taxonomic classification.</title>
        <authorList>
            <person name="Goeker M."/>
        </authorList>
    </citation>
    <scope>NUCLEOTIDE SEQUENCE [LARGE SCALE GENOMIC DNA]</scope>
    <source>
        <strain evidence="3 4">DSM 25520</strain>
    </source>
</reference>
<name>A0A366HF55_9BURK</name>
<keyword evidence="4" id="KW-1185">Reference proteome</keyword>
<sequence>MTGIVSQTCDSAPRQQPGDSRGARAVAPRLASALYLAATPTFALMAVLTGLSNDPLSQICSGGSGPLPNGMLAMYLLMSVFHSPAWFKLLTGR</sequence>
<dbReference type="EMBL" id="QNRQ01000004">
    <property type="protein sequence ID" value="RBP40015.1"/>
    <property type="molecule type" value="Genomic_DNA"/>
</dbReference>
<evidence type="ECO:0000256" key="2">
    <source>
        <dbReference type="SAM" id="Phobius"/>
    </source>
</evidence>